<dbReference type="PRINTS" id="PR00762">
    <property type="entry name" value="CLCHANNEL"/>
</dbReference>
<evidence type="ECO:0000256" key="8">
    <source>
        <dbReference type="ARBA" id="ARBA00023214"/>
    </source>
</evidence>
<dbReference type="PANTHER" id="PTHR43427">
    <property type="entry name" value="CHLORIDE CHANNEL PROTEIN CLC-E"/>
    <property type="match status" value="1"/>
</dbReference>
<feature type="transmembrane region" description="Helical" evidence="10">
    <location>
        <begin position="330"/>
        <end position="355"/>
    </location>
</feature>
<keyword evidence="7" id="KW-0869">Chloride channel</keyword>
<dbReference type="Gene3D" id="1.10.3080.10">
    <property type="entry name" value="Clc chloride channel"/>
    <property type="match status" value="1"/>
</dbReference>
<feature type="transmembrane region" description="Helical" evidence="10">
    <location>
        <begin position="248"/>
        <end position="269"/>
    </location>
</feature>
<dbReference type="InterPro" id="IPR014743">
    <property type="entry name" value="Cl-channel_core"/>
</dbReference>
<evidence type="ECO:0000256" key="1">
    <source>
        <dbReference type="ARBA" id="ARBA00004141"/>
    </source>
</evidence>
<feature type="transmembrane region" description="Helical" evidence="10">
    <location>
        <begin position="34"/>
        <end position="59"/>
    </location>
</feature>
<keyword evidence="8" id="KW-0868">Chloride</keyword>
<evidence type="ECO:0000256" key="3">
    <source>
        <dbReference type="ARBA" id="ARBA00022692"/>
    </source>
</evidence>
<dbReference type="InterPro" id="IPR050368">
    <property type="entry name" value="ClC-type_chloride_channel"/>
</dbReference>
<feature type="transmembrane region" description="Helical" evidence="10">
    <location>
        <begin position="211"/>
        <end position="228"/>
    </location>
</feature>
<dbReference type="InterPro" id="IPR001807">
    <property type="entry name" value="ClC"/>
</dbReference>
<evidence type="ECO:0000256" key="5">
    <source>
        <dbReference type="ARBA" id="ARBA00023065"/>
    </source>
</evidence>
<keyword evidence="5" id="KW-0406">Ion transport</keyword>
<evidence type="ECO:0000313" key="12">
    <source>
        <dbReference type="Proteomes" id="UP001165044"/>
    </source>
</evidence>
<evidence type="ECO:0000256" key="10">
    <source>
        <dbReference type="SAM" id="Phobius"/>
    </source>
</evidence>
<keyword evidence="9" id="KW-0407">Ion channel</keyword>
<evidence type="ECO:0000256" key="2">
    <source>
        <dbReference type="ARBA" id="ARBA00022448"/>
    </source>
</evidence>
<dbReference type="SUPFAM" id="SSF81340">
    <property type="entry name" value="Clc chloride channel"/>
    <property type="match status" value="1"/>
</dbReference>
<proteinExistence type="predicted"/>
<evidence type="ECO:0000256" key="4">
    <source>
        <dbReference type="ARBA" id="ARBA00022989"/>
    </source>
</evidence>
<dbReference type="CDD" id="cd00400">
    <property type="entry name" value="Voltage_gated_ClC"/>
    <property type="match status" value="1"/>
</dbReference>
<keyword evidence="4 10" id="KW-1133">Transmembrane helix</keyword>
<dbReference type="Pfam" id="PF00654">
    <property type="entry name" value="Voltage_CLC"/>
    <property type="match status" value="1"/>
</dbReference>
<keyword evidence="3 10" id="KW-0812">Transmembrane</keyword>
<evidence type="ECO:0000256" key="7">
    <source>
        <dbReference type="ARBA" id="ARBA00023173"/>
    </source>
</evidence>
<dbReference type="PANTHER" id="PTHR43427:SF6">
    <property type="entry name" value="CHLORIDE CHANNEL PROTEIN CLC-E"/>
    <property type="match status" value="1"/>
</dbReference>
<dbReference type="RefSeq" id="WP_285608432.1">
    <property type="nucleotide sequence ID" value="NZ_BSDC01000002.1"/>
</dbReference>
<dbReference type="EMBL" id="BSDC01000002">
    <property type="protein sequence ID" value="GLH67342.1"/>
    <property type="molecule type" value="Genomic_DNA"/>
</dbReference>
<organism evidence="11 12">
    <name type="scientific">Geothrix edaphica</name>
    <dbReference type="NCBI Taxonomy" id="2927976"/>
    <lineage>
        <taxon>Bacteria</taxon>
        <taxon>Pseudomonadati</taxon>
        <taxon>Acidobacteriota</taxon>
        <taxon>Holophagae</taxon>
        <taxon>Holophagales</taxon>
        <taxon>Holophagaceae</taxon>
        <taxon>Geothrix</taxon>
    </lineage>
</organism>
<keyword evidence="2" id="KW-0813">Transport</keyword>
<keyword evidence="12" id="KW-1185">Reference proteome</keyword>
<dbReference type="Proteomes" id="UP001165044">
    <property type="component" value="Unassembled WGS sequence"/>
</dbReference>
<evidence type="ECO:0000256" key="9">
    <source>
        <dbReference type="ARBA" id="ARBA00023303"/>
    </source>
</evidence>
<evidence type="ECO:0000256" key="6">
    <source>
        <dbReference type="ARBA" id="ARBA00023136"/>
    </source>
</evidence>
<feature type="transmembrane region" description="Helical" evidence="10">
    <location>
        <begin position="71"/>
        <end position="90"/>
    </location>
</feature>
<comment type="subcellular location">
    <subcellularLocation>
        <location evidence="1">Membrane</location>
        <topology evidence="1">Multi-pass membrane protein</topology>
    </subcellularLocation>
</comment>
<protein>
    <recommendedName>
        <fullName evidence="13">Chloride channel protein</fullName>
    </recommendedName>
</protein>
<name>A0ABQ5PY05_9BACT</name>
<keyword evidence="6 10" id="KW-0472">Membrane</keyword>
<evidence type="ECO:0000313" key="11">
    <source>
        <dbReference type="EMBL" id="GLH67342.1"/>
    </source>
</evidence>
<sequence>MADGPQRRGNLLEGPLALPTRLRSLRVLAQTRRLALAVLPLGASIGLVAALALTGIEWLEILLQGHGVRTWAMVVTPLIGLLLTGLWLQVSGLGEVSLPKDLAQARHHPLATFRLLPSLGKAAACALTIGFGGSAGVEGPARWLGAAVGAQFHQLFRRLARRFRWARRLLAQPGVIVMAGSAAALAAVFRAPIAGALLATEQEGDLSADRLAPSLAASASGFLAFIALRGTTPLLGTQHTYHLLAREVFWALPLGLTCAVAASFYRRLLRFGRHHLGRLPLAVRGGVAGLGLLLLALPGAWLWPGLPVTQGGGIELVSHLLHGGTPSSQAMAFLALKLVATSLTFAGGGVGGTWLPSVTMGAALGAAFEAWAGLGQPGLFVLVGTSAFTGAVHRSLLTPVVFLAETTGQAALVVPALVATVAAYQATPAE</sequence>
<accession>A0ABQ5PY05</accession>
<reference evidence="11" key="1">
    <citation type="journal article" date="2023" name="Antonie Van Leeuwenhoek">
        <title>Mesoterricola silvestris gen. nov., sp. nov., Mesoterricola sediminis sp. nov., Geothrix oryzae sp. nov., Geothrix edaphica sp. nov., Geothrix rubra sp. nov., and Geothrix limicola sp. nov., six novel members of Acidobacteriota isolated from soils.</title>
        <authorList>
            <person name="Itoh H."/>
            <person name="Sugisawa Y."/>
            <person name="Mise K."/>
            <person name="Xu Z."/>
            <person name="Kuniyasu M."/>
            <person name="Ushijima N."/>
            <person name="Kawano K."/>
            <person name="Kobayashi E."/>
            <person name="Shiratori Y."/>
            <person name="Masuda Y."/>
            <person name="Senoo K."/>
        </authorList>
    </citation>
    <scope>NUCLEOTIDE SEQUENCE</scope>
    <source>
        <strain evidence="11">Red802</strain>
    </source>
</reference>
<evidence type="ECO:0008006" key="13">
    <source>
        <dbReference type="Google" id="ProtNLM"/>
    </source>
</evidence>
<feature type="transmembrane region" description="Helical" evidence="10">
    <location>
        <begin position="175"/>
        <end position="199"/>
    </location>
</feature>
<gene>
    <name evidence="11" type="ORF">GETHED_17060</name>
</gene>
<feature type="transmembrane region" description="Helical" evidence="10">
    <location>
        <begin position="281"/>
        <end position="303"/>
    </location>
</feature>
<comment type="caution">
    <text evidence="11">The sequence shown here is derived from an EMBL/GenBank/DDBJ whole genome shotgun (WGS) entry which is preliminary data.</text>
</comment>